<evidence type="ECO:0000256" key="3">
    <source>
        <dbReference type="ARBA" id="ARBA00022989"/>
    </source>
</evidence>
<proteinExistence type="predicted"/>
<sequence length="223" mass="23965">MIWFVLAITLYYLTKSIYIKYKNPLLNPLILCPSILAFVIMMSWVPAKEFSTGTKSISYLLGPATVSFAVPVYRHLDLIKKYAIELMLSVAAGSITAVMTSFLLSKWIHFSSQMESTMIPRSITTPIAMDVSKTLGGIPTLTAAFVICTGIIGSIVGPIVIRMCAIKTPIAKGVLLGMGAHGAGTSKAFEIGTVEGSISSIAMILGALATIVWAYIWIPLLLS</sequence>
<feature type="transmembrane region" description="Helical" evidence="5">
    <location>
        <begin position="57"/>
        <end position="74"/>
    </location>
</feature>
<evidence type="ECO:0000256" key="2">
    <source>
        <dbReference type="ARBA" id="ARBA00022692"/>
    </source>
</evidence>
<protein>
    <submittedName>
        <fullName evidence="6">LrgB family protein</fullName>
    </submittedName>
</protein>
<dbReference type="OrthoDB" id="9811701at2"/>
<feature type="transmembrane region" description="Helical" evidence="5">
    <location>
        <begin position="201"/>
        <end position="222"/>
    </location>
</feature>
<gene>
    <name evidence="6" type="ORF">D9X91_10280</name>
</gene>
<keyword evidence="7" id="KW-1185">Reference proteome</keyword>
<evidence type="ECO:0000313" key="6">
    <source>
        <dbReference type="EMBL" id="RLQ95414.1"/>
    </source>
</evidence>
<reference evidence="6 7" key="1">
    <citation type="submission" date="2018-10" db="EMBL/GenBank/DDBJ databases">
        <title>Falsibacillus sp. genome draft.</title>
        <authorList>
            <person name="Shi S."/>
        </authorList>
    </citation>
    <scope>NUCLEOTIDE SEQUENCE [LARGE SCALE GENOMIC DNA]</scope>
    <source>
        <strain evidence="6 7">GY 10110</strain>
    </source>
</reference>
<evidence type="ECO:0000256" key="4">
    <source>
        <dbReference type="ARBA" id="ARBA00023136"/>
    </source>
</evidence>
<keyword evidence="3 5" id="KW-1133">Transmembrane helix</keyword>
<keyword evidence="4 5" id="KW-0472">Membrane</keyword>
<evidence type="ECO:0000313" key="7">
    <source>
        <dbReference type="Proteomes" id="UP000276770"/>
    </source>
</evidence>
<dbReference type="AlphaFoldDB" id="A0A3L7JYS2"/>
<dbReference type="PANTHER" id="PTHR30249:SF3">
    <property type="entry name" value="MUREIN HYDROLASE EXPORT REGULATOR"/>
    <property type="match status" value="1"/>
</dbReference>
<feature type="transmembrane region" description="Helical" evidence="5">
    <location>
        <begin position="86"/>
        <end position="108"/>
    </location>
</feature>
<evidence type="ECO:0000256" key="1">
    <source>
        <dbReference type="ARBA" id="ARBA00004141"/>
    </source>
</evidence>
<dbReference type="PANTHER" id="PTHR30249">
    <property type="entry name" value="PUTATIVE SEROTONIN TRANSPORTER"/>
    <property type="match status" value="1"/>
</dbReference>
<organism evidence="6 7">
    <name type="scientific">Falsibacillus albus</name>
    <dbReference type="NCBI Taxonomy" id="2478915"/>
    <lineage>
        <taxon>Bacteria</taxon>
        <taxon>Bacillati</taxon>
        <taxon>Bacillota</taxon>
        <taxon>Bacilli</taxon>
        <taxon>Bacillales</taxon>
        <taxon>Bacillaceae</taxon>
        <taxon>Falsibacillus</taxon>
    </lineage>
</organism>
<comment type="caution">
    <text evidence="6">The sequence shown here is derived from an EMBL/GenBank/DDBJ whole genome shotgun (WGS) entry which is preliminary data.</text>
</comment>
<name>A0A3L7JYS2_9BACI</name>
<dbReference type="EMBL" id="RCVZ01000006">
    <property type="protein sequence ID" value="RLQ95414.1"/>
    <property type="molecule type" value="Genomic_DNA"/>
</dbReference>
<evidence type="ECO:0000256" key="5">
    <source>
        <dbReference type="SAM" id="Phobius"/>
    </source>
</evidence>
<feature type="transmembrane region" description="Helical" evidence="5">
    <location>
        <begin position="25"/>
        <end position="45"/>
    </location>
</feature>
<feature type="transmembrane region" description="Helical" evidence="5">
    <location>
        <begin position="138"/>
        <end position="161"/>
    </location>
</feature>
<dbReference type="InterPro" id="IPR007300">
    <property type="entry name" value="CidB/LrgB"/>
</dbReference>
<accession>A0A3L7JYS2</accession>
<dbReference type="Pfam" id="PF04172">
    <property type="entry name" value="LrgB"/>
    <property type="match status" value="1"/>
</dbReference>
<dbReference type="GO" id="GO:0016020">
    <property type="term" value="C:membrane"/>
    <property type="evidence" value="ECO:0007669"/>
    <property type="project" value="UniProtKB-SubCell"/>
</dbReference>
<dbReference type="Proteomes" id="UP000276770">
    <property type="component" value="Unassembled WGS sequence"/>
</dbReference>
<keyword evidence="2 5" id="KW-0812">Transmembrane</keyword>
<comment type="subcellular location">
    <subcellularLocation>
        <location evidence="1">Membrane</location>
        <topology evidence="1">Multi-pass membrane protein</topology>
    </subcellularLocation>
</comment>
<dbReference type="RefSeq" id="WP_121680529.1">
    <property type="nucleotide sequence ID" value="NZ_RCVZ01000006.1"/>
</dbReference>